<feature type="transmembrane region" description="Helical" evidence="2">
    <location>
        <begin position="90"/>
        <end position="110"/>
    </location>
</feature>
<reference evidence="3 4" key="1">
    <citation type="journal article" date="2024" name="IMA Fungus">
        <title>Apiospora arundinis, a panoply of carbohydrate-active enzymes and secondary metabolites.</title>
        <authorList>
            <person name="Sorensen T."/>
            <person name="Petersen C."/>
            <person name="Muurmann A.T."/>
            <person name="Christiansen J.V."/>
            <person name="Brundto M.L."/>
            <person name="Overgaard C.K."/>
            <person name="Boysen A.T."/>
            <person name="Wollenberg R.D."/>
            <person name="Larsen T.O."/>
            <person name="Sorensen J.L."/>
            <person name="Nielsen K.L."/>
            <person name="Sondergaard T.E."/>
        </authorList>
    </citation>
    <scope>NUCLEOTIDE SEQUENCE [LARGE SCALE GENOMIC DNA]</scope>
    <source>
        <strain evidence="3 4">AAU 773</strain>
    </source>
</reference>
<dbReference type="Proteomes" id="UP001390339">
    <property type="component" value="Unassembled WGS sequence"/>
</dbReference>
<accession>A0ABR2JP22</accession>
<dbReference type="EMBL" id="JAPCWZ010000001">
    <property type="protein sequence ID" value="KAK8880112.1"/>
    <property type="molecule type" value="Genomic_DNA"/>
</dbReference>
<keyword evidence="2" id="KW-0472">Membrane</keyword>
<evidence type="ECO:0000313" key="4">
    <source>
        <dbReference type="Proteomes" id="UP001390339"/>
    </source>
</evidence>
<dbReference type="PANTHER" id="PTHR35179:SF1">
    <property type="entry name" value="INTEGRAL MEMBRANE PROTEIN"/>
    <property type="match status" value="1"/>
</dbReference>
<keyword evidence="2" id="KW-1133">Transmembrane helix</keyword>
<keyword evidence="4" id="KW-1185">Reference proteome</keyword>
<feature type="region of interest" description="Disordered" evidence="1">
    <location>
        <begin position="374"/>
        <end position="396"/>
    </location>
</feature>
<sequence>MDDDRRGFLVPPWYRSGIPQANDMELCSIIWGASLCCAVFTATKASRQTWAVYQRRKRISAYVVMIWAEWVSSVVISIISWIFLKGMVEPSFWLFFAILCLWTVQMQCILQIILNRISLLVVDRRQARRLQLLTFAAITLINISVFCIWIPAQLQISNRYTHINDIWDRTEKAIFATIDAGLNTYFLWVVRTKLIANGLTKYWTLFRYNIAMVCVSVSLDLILIGSMSLPSGLIYIQFHPLTYLIKLHIELNLAELIAKVVQATNPLNVTDLASAMTAVEPQSPHTFFGVGFGSFRQSIGGHRPSLGGRNGMKPKQALAEDLAGNDGVDGGGRRRQRSHSLSGLGSLEAGEVDLGSVPLHNHGLLTGVGEGRHGRQVLLGTPPPPARAAVARHDSAETATELRLDLEEEN</sequence>
<feature type="transmembrane region" description="Helical" evidence="2">
    <location>
        <begin position="59"/>
        <end position="84"/>
    </location>
</feature>
<feature type="transmembrane region" description="Helical" evidence="2">
    <location>
        <begin position="210"/>
        <end position="236"/>
    </location>
</feature>
<feature type="transmembrane region" description="Helical" evidence="2">
    <location>
        <begin position="172"/>
        <end position="190"/>
    </location>
</feature>
<feature type="non-terminal residue" evidence="3">
    <location>
        <position position="410"/>
    </location>
</feature>
<feature type="transmembrane region" description="Helical" evidence="2">
    <location>
        <begin position="130"/>
        <end position="152"/>
    </location>
</feature>
<evidence type="ECO:0000256" key="1">
    <source>
        <dbReference type="SAM" id="MobiDB-lite"/>
    </source>
</evidence>
<evidence type="ECO:0000256" key="2">
    <source>
        <dbReference type="SAM" id="Phobius"/>
    </source>
</evidence>
<dbReference type="PANTHER" id="PTHR35179">
    <property type="entry name" value="PROTEIN CBG02620"/>
    <property type="match status" value="1"/>
</dbReference>
<proteinExistence type="predicted"/>
<evidence type="ECO:0000313" key="3">
    <source>
        <dbReference type="EMBL" id="KAK8880112.1"/>
    </source>
</evidence>
<organism evidence="3 4">
    <name type="scientific">Apiospora arundinis</name>
    <dbReference type="NCBI Taxonomy" id="335852"/>
    <lineage>
        <taxon>Eukaryota</taxon>
        <taxon>Fungi</taxon>
        <taxon>Dikarya</taxon>
        <taxon>Ascomycota</taxon>
        <taxon>Pezizomycotina</taxon>
        <taxon>Sordariomycetes</taxon>
        <taxon>Xylariomycetidae</taxon>
        <taxon>Amphisphaeriales</taxon>
        <taxon>Apiosporaceae</taxon>
        <taxon>Apiospora</taxon>
    </lineage>
</organism>
<gene>
    <name evidence="3" type="ORF">PGQ11_001406</name>
</gene>
<keyword evidence="2" id="KW-0812">Transmembrane</keyword>
<comment type="caution">
    <text evidence="3">The sequence shown here is derived from an EMBL/GenBank/DDBJ whole genome shotgun (WGS) entry which is preliminary data.</text>
</comment>
<protein>
    <submittedName>
        <fullName evidence="3">Uncharacterized protein</fullName>
    </submittedName>
</protein>
<name>A0ABR2JP22_9PEZI</name>